<keyword evidence="2 5" id="KW-0812">Transmembrane</keyword>
<evidence type="ECO:0000256" key="4">
    <source>
        <dbReference type="ARBA" id="ARBA00023136"/>
    </source>
</evidence>
<dbReference type="InterPro" id="IPR011701">
    <property type="entry name" value="MFS"/>
</dbReference>
<dbReference type="CDD" id="cd17324">
    <property type="entry name" value="MFS_NepI_like"/>
    <property type="match status" value="1"/>
</dbReference>
<dbReference type="PANTHER" id="PTHR42910">
    <property type="entry name" value="TRANSPORTER SCO4007-RELATED"/>
    <property type="match status" value="1"/>
</dbReference>
<evidence type="ECO:0000259" key="6">
    <source>
        <dbReference type="PROSITE" id="PS50850"/>
    </source>
</evidence>
<dbReference type="EMBL" id="BAABLM010000003">
    <property type="protein sequence ID" value="GAA4676371.1"/>
    <property type="molecule type" value="Genomic_DNA"/>
</dbReference>
<feature type="transmembrane region" description="Helical" evidence="5">
    <location>
        <begin position="253"/>
        <end position="271"/>
    </location>
</feature>
<feature type="transmembrane region" description="Helical" evidence="5">
    <location>
        <begin position="346"/>
        <end position="363"/>
    </location>
</feature>
<dbReference type="Pfam" id="PF07690">
    <property type="entry name" value="MFS_1"/>
    <property type="match status" value="1"/>
</dbReference>
<evidence type="ECO:0000256" key="2">
    <source>
        <dbReference type="ARBA" id="ARBA00022692"/>
    </source>
</evidence>
<accession>A0ABP8W0M8</accession>
<dbReference type="SUPFAM" id="SSF103473">
    <property type="entry name" value="MFS general substrate transporter"/>
    <property type="match status" value="1"/>
</dbReference>
<sequence>MTTTTPPVATTAALPRGIVLLLSIATGAIAANLYYAQSLLDVIGRNLHAPGRAGVLVTGSQIGFALGLILILPAADRFERRRLLTLLLGIDIVALVGVAASPSLGIALAAFAVVGAANVAAQLLVPAAANLASDAERGKVVGTVISGLLVGVLVSRTVSGVLGQLIGWRAVFLIAAGLTLVVLLVLRRILPPQPGTSTAHYGSLLLSGPRLLRQYRTLRLRAIFGGLGFAAFSAFWATVSLHLGGAPFHLDSSLIGLIALLGAAGAIVANLTGRIRNPEKSRHTLLAILVTAAAFALLWAGANSVAALLVGLIVLDMGVQGIHVLSQRQIYELDAAARSRINSVYMTFYFVGGAVGSAAATTAWSLVGWTGVCVVGLVIAAAAFVLWAVSTPRTRRLQRAETL</sequence>
<feature type="transmembrane region" description="Helical" evidence="5">
    <location>
        <begin position="12"/>
        <end position="35"/>
    </location>
</feature>
<evidence type="ECO:0000313" key="7">
    <source>
        <dbReference type="EMBL" id="GAA4676371.1"/>
    </source>
</evidence>
<feature type="transmembrane region" description="Helical" evidence="5">
    <location>
        <begin position="140"/>
        <end position="159"/>
    </location>
</feature>
<feature type="transmembrane region" description="Helical" evidence="5">
    <location>
        <begin position="283"/>
        <end position="300"/>
    </location>
</feature>
<evidence type="ECO:0000256" key="5">
    <source>
        <dbReference type="SAM" id="Phobius"/>
    </source>
</evidence>
<gene>
    <name evidence="7" type="ORF">GCM10025780_21220</name>
</gene>
<comment type="caution">
    <text evidence="7">The sequence shown here is derived from an EMBL/GenBank/DDBJ whole genome shotgun (WGS) entry which is preliminary data.</text>
</comment>
<keyword evidence="8" id="KW-1185">Reference proteome</keyword>
<dbReference type="InterPro" id="IPR036259">
    <property type="entry name" value="MFS_trans_sf"/>
</dbReference>
<feature type="transmembrane region" description="Helical" evidence="5">
    <location>
        <begin position="369"/>
        <end position="389"/>
    </location>
</feature>
<feature type="transmembrane region" description="Helical" evidence="5">
    <location>
        <begin position="220"/>
        <end position="241"/>
    </location>
</feature>
<feature type="transmembrane region" description="Helical" evidence="5">
    <location>
        <begin position="55"/>
        <end position="75"/>
    </location>
</feature>
<reference evidence="8" key="1">
    <citation type="journal article" date="2019" name="Int. J. Syst. Evol. Microbiol.">
        <title>The Global Catalogue of Microorganisms (GCM) 10K type strain sequencing project: providing services to taxonomists for standard genome sequencing and annotation.</title>
        <authorList>
            <consortium name="The Broad Institute Genomics Platform"/>
            <consortium name="The Broad Institute Genome Sequencing Center for Infectious Disease"/>
            <person name="Wu L."/>
            <person name="Ma J."/>
        </authorList>
    </citation>
    <scope>NUCLEOTIDE SEQUENCE [LARGE SCALE GENOMIC DNA]</scope>
    <source>
        <strain evidence="8">JCM 18956</strain>
    </source>
</reference>
<proteinExistence type="predicted"/>
<evidence type="ECO:0000256" key="3">
    <source>
        <dbReference type="ARBA" id="ARBA00022989"/>
    </source>
</evidence>
<feature type="transmembrane region" description="Helical" evidence="5">
    <location>
        <begin position="165"/>
        <end position="186"/>
    </location>
</feature>
<feature type="transmembrane region" description="Helical" evidence="5">
    <location>
        <begin position="106"/>
        <end position="128"/>
    </location>
</feature>
<dbReference type="Gene3D" id="1.20.1250.20">
    <property type="entry name" value="MFS general substrate transporter like domains"/>
    <property type="match status" value="1"/>
</dbReference>
<dbReference type="InterPro" id="IPR020846">
    <property type="entry name" value="MFS_dom"/>
</dbReference>
<evidence type="ECO:0000313" key="8">
    <source>
        <dbReference type="Proteomes" id="UP001501295"/>
    </source>
</evidence>
<comment type="subcellular location">
    <subcellularLocation>
        <location evidence="1">Cell membrane</location>
        <topology evidence="1">Multi-pass membrane protein</topology>
    </subcellularLocation>
</comment>
<organism evidence="7 8">
    <name type="scientific">Frondihabitans cladoniiphilus</name>
    <dbReference type="NCBI Taxonomy" id="715785"/>
    <lineage>
        <taxon>Bacteria</taxon>
        <taxon>Bacillati</taxon>
        <taxon>Actinomycetota</taxon>
        <taxon>Actinomycetes</taxon>
        <taxon>Micrococcales</taxon>
        <taxon>Microbacteriaceae</taxon>
        <taxon>Frondihabitans</taxon>
    </lineage>
</organism>
<dbReference type="PANTHER" id="PTHR42910:SF1">
    <property type="entry name" value="MAJOR FACILITATOR SUPERFAMILY (MFS) PROFILE DOMAIN-CONTAINING PROTEIN"/>
    <property type="match status" value="1"/>
</dbReference>
<feature type="transmembrane region" description="Helical" evidence="5">
    <location>
        <begin position="82"/>
        <end position="100"/>
    </location>
</feature>
<feature type="domain" description="Major facilitator superfamily (MFS) profile" evidence="6">
    <location>
        <begin position="18"/>
        <end position="395"/>
    </location>
</feature>
<name>A0ABP8W0M8_9MICO</name>
<dbReference type="PROSITE" id="PS50850">
    <property type="entry name" value="MFS"/>
    <property type="match status" value="1"/>
</dbReference>
<protein>
    <submittedName>
        <fullName evidence="7">MFS transporter</fullName>
    </submittedName>
</protein>
<evidence type="ECO:0000256" key="1">
    <source>
        <dbReference type="ARBA" id="ARBA00004651"/>
    </source>
</evidence>
<feature type="transmembrane region" description="Helical" evidence="5">
    <location>
        <begin position="306"/>
        <end position="325"/>
    </location>
</feature>
<dbReference type="RefSeq" id="WP_345375822.1">
    <property type="nucleotide sequence ID" value="NZ_BAABLM010000003.1"/>
</dbReference>
<dbReference type="Proteomes" id="UP001501295">
    <property type="component" value="Unassembled WGS sequence"/>
</dbReference>
<keyword evidence="4 5" id="KW-0472">Membrane</keyword>
<keyword evidence="3 5" id="KW-1133">Transmembrane helix</keyword>